<feature type="binding site" evidence="8">
    <location>
        <begin position="28"/>
        <end position="33"/>
    </location>
    <ligand>
        <name>ATP</name>
        <dbReference type="ChEBI" id="CHEBI:30616"/>
    </ligand>
</feature>
<dbReference type="eggNOG" id="COG0037">
    <property type="taxonomic scope" value="Bacteria"/>
</dbReference>
<dbReference type="GO" id="GO:0032267">
    <property type="term" value="F:tRNA(Ile)-lysidine synthase activity"/>
    <property type="evidence" value="ECO:0007669"/>
    <property type="project" value="UniProtKB-EC"/>
</dbReference>
<accession>G9YGV8</accession>
<dbReference type="GO" id="GO:0005737">
    <property type="term" value="C:cytoplasm"/>
    <property type="evidence" value="ECO:0007669"/>
    <property type="project" value="UniProtKB-SubCell"/>
</dbReference>
<dbReference type="Gene3D" id="3.40.50.620">
    <property type="entry name" value="HUPs"/>
    <property type="match status" value="1"/>
</dbReference>
<evidence type="ECO:0000259" key="9">
    <source>
        <dbReference type="SMART" id="SM00977"/>
    </source>
</evidence>
<dbReference type="InterPro" id="IPR012094">
    <property type="entry name" value="tRNA_Ile_lys_synt"/>
</dbReference>
<comment type="catalytic activity">
    <reaction evidence="7 8">
        <text>cytidine(34) in tRNA(Ile2) + L-lysine + ATP = lysidine(34) in tRNA(Ile2) + AMP + diphosphate + H(+)</text>
        <dbReference type="Rhea" id="RHEA:43744"/>
        <dbReference type="Rhea" id="RHEA-COMP:10625"/>
        <dbReference type="Rhea" id="RHEA-COMP:10670"/>
        <dbReference type="ChEBI" id="CHEBI:15378"/>
        <dbReference type="ChEBI" id="CHEBI:30616"/>
        <dbReference type="ChEBI" id="CHEBI:32551"/>
        <dbReference type="ChEBI" id="CHEBI:33019"/>
        <dbReference type="ChEBI" id="CHEBI:82748"/>
        <dbReference type="ChEBI" id="CHEBI:83665"/>
        <dbReference type="ChEBI" id="CHEBI:456215"/>
        <dbReference type="EC" id="6.3.4.19"/>
    </reaction>
</comment>
<dbReference type="InterPro" id="IPR012795">
    <property type="entry name" value="tRNA_Ile_lys_synt_N"/>
</dbReference>
<comment type="domain">
    <text evidence="8">The N-terminal region contains the highly conserved SGGXDS motif, predicted to be a P-loop motif involved in ATP binding.</text>
</comment>
<dbReference type="InterPro" id="IPR011063">
    <property type="entry name" value="TilS/TtcA_N"/>
</dbReference>
<gene>
    <name evidence="8" type="primary">tilS</name>
    <name evidence="10" type="ORF">HMPREF0080_00878</name>
</gene>
<dbReference type="EMBL" id="AGCJ01000030">
    <property type="protein sequence ID" value="EHM41656.1"/>
    <property type="molecule type" value="Genomic_DNA"/>
</dbReference>
<dbReference type="PANTHER" id="PTHR43033:SF1">
    <property type="entry name" value="TRNA(ILE)-LYSIDINE SYNTHASE-RELATED"/>
    <property type="match status" value="1"/>
</dbReference>
<dbReference type="InterPro" id="IPR012796">
    <property type="entry name" value="Lysidine-tRNA-synth_C"/>
</dbReference>
<dbReference type="PANTHER" id="PTHR43033">
    <property type="entry name" value="TRNA(ILE)-LYSIDINE SYNTHASE-RELATED"/>
    <property type="match status" value="1"/>
</dbReference>
<comment type="function">
    <text evidence="8">Ligates lysine onto the cytidine present at position 34 of the AUA codon-specific tRNA(Ile) that contains the anticodon CAU, in an ATP-dependent manner. Cytidine is converted to lysidine, thus changing the amino acid specificity of the tRNA from methionine to isoleucine.</text>
</comment>
<dbReference type="AlphaFoldDB" id="G9YGV8"/>
<dbReference type="Pfam" id="PF01171">
    <property type="entry name" value="ATP_bind_3"/>
    <property type="match status" value="1"/>
</dbReference>
<sequence length="459" mass="49950">MTILEKVKSFCHHEGLLKEGQTVIVACSGGPDSMTLLHILGALKKSYNLQLIVAYVHHGLRAAAAAELKFVEAAAVKQNAVFCSTYADVKALAEAEGLSVEAAGREVRYAFFADLAGKYGSSAVAVGHHADDQVETVLLHLIRGGGTGGATGMQSKNGHIIRPLLCLTRQEILSYIEENHLSCCFDESNASREYPRNRIRLDVVPLLRSYNPGIAAAFGRFAEIAGSEDDCLTVQTERLFKELVCLDDVYRLAVAKAARLHKALQRRLVRRICAAVKGNDKDLTFDFTEKVLALMRKQSGRQVHMKEITVYRSGAYLCFTGPGGRDEPVGTALPGDVGVTGTGTYELNGWKLTVQKVLTDGYTLSANEFFLAADPAEKPLTFRYRRGGEIINIGGAYHKTLKKYLIEKKIPAERRGHIPLLCDGDTVLWLCGCSADITRPLALKKGPLVCTVSGGDDHA</sequence>
<keyword evidence="11" id="KW-1185">Reference proteome</keyword>
<dbReference type="SUPFAM" id="SSF82829">
    <property type="entry name" value="MesJ substrate recognition domain-like"/>
    <property type="match status" value="1"/>
</dbReference>
<organism evidence="10 11">
    <name type="scientific">Anaeroglobus geminatus F0357</name>
    <dbReference type="NCBI Taxonomy" id="861450"/>
    <lineage>
        <taxon>Bacteria</taxon>
        <taxon>Bacillati</taxon>
        <taxon>Bacillota</taxon>
        <taxon>Negativicutes</taxon>
        <taxon>Veillonellales</taxon>
        <taxon>Veillonellaceae</taxon>
        <taxon>Anaeroglobus</taxon>
    </lineage>
</organism>
<dbReference type="HOGENOM" id="CLU_018869_0_1_9"/>
<comment type="subcellular location">
    <subcellularLocation>
        <location evidence="1 8">Cytoplasm</location>
    </subcellularLocation>
</comment>
<dbReference type="Proteomes" id="UP000005481">
    <property type="component" value="Unassembled WGS sequence"/>
</dbReference>
<keyword evidence="3 8" id="KW-0436">Ligase</keyword>
<dbReference type="NCBIfam" id="TIGR02432">
    <property type="entry name" value="lysidine_TilS_N"/>
    <property type="match status" value="1"/>
</dbReference>
<keyword evidence="5 8" id="KW-0547">Nucleotide-binding</keyword>
<dbReference type="SMART" id="SM00977">
    <property type="entry name" value="TilS_C"/>
    <property type="match status" value="1"/>
</dbReference>
<dbReference type="RefSeq" id="WP_006789864.1">
    <property type="nucleotide sequence ID" value="NZ_JH417580.1"/>
</dbReference>
<dbReference type="GO" id="GO:0005524">
    <property type="term" value="F:ATP binding"/>
    <property type="evidence" value="ECO:0007669"/>
    <property type="project" value="UniProtKB-UniRule"/>
</dbReference>
<dbReference type="Gene3D" id="1.20.59.20">
    <property type="match status" value="1"/>
</dbReference>
<dbReference type="SUPFAM" id="SSF52402">
    <property type="entry name" value="Adenine nucleotide alpha hydrolases-like"/>
    <property type="match status" value="1"/>
</dbReference>
<evidence type="ECO:0000256" key="3">
    <source>
        <dbReference type="ARBA" id="ARBA00022598"/>
    </source>
</evidence>
<evidence type="ECO:0000256" key="4">
    <source>
        <dbReference type="ARBA" id="ARBA00022694"/>
    </source>
</evidence>
<evidence type="ECO:0000313" key="11">
    <source>
        <dbReference type="Proteomes" id="UP000005481"/>
    </source>
</evidence>
<dbReference type="SUPFAM" id="SSF56037">
    <property type="entry name" value="PheT/TilS domain"/>
    <property type="match status" value="1"/>
</dbReference>
<dbReference type="Pfam" id="PF11734">
    <property type="entry name" value="TilS_C"/>
    <property type="match status" value="1"/>
</dbReference>
<keyword evidence="6 8" id="KW-0067">ATP-binding</keyword>
<comment type="caution">
    <text evidence="10">The sequence shown here is derived from an EMBL/GenBank/DDBJ whole genome shotgun (WGS) entry which is preliminary data.</text>
</comment>
<evidence type="ECO:0000256" key="6">
    <source>
        <dbReference type="ARBA" id="ARBA00022840"/>
    </source>
</evidence>
<keyword evidence="2 8" id="KW-0963">Cytoplasm</keyword>
<proteinExistence type="inferred from homology"/>
<protein>
    <recommendedName>
        <fullName evidence="8">tRNA(Ile)-lysidine synthase</fullName>
        <ecNumber evidence="8">6.3.4.19</ecNumber>
    </recommendedName>
    <alternativeName>
        <fullName evidence="8">tRNA(Ile)-2-lysyl-cytidine synthase</fullName>
    </alternativeName>
    <alternativeName>
        <fullName evidence="8">tRNA(Ile)-lysidine synthetase</fullName>
    </alternativeName>
</protein>
<dbReference type="OrthoDB" id="9807403at2"/>
<feature type="domain" description="Lysidine-tRNA(Ile) synthetase C-terminal" evidence="9">
    <location>
        <begin position="380"/>
        <end position="450"/>
    </location>
</feature>
<keyword evidence="4 8" id="KW-0819">tRNA processing</keyword>
<evidence type="ECO:0000256" key="2">
    <source>
        <dbReference type="ARBA" id="ARBA00022490"/>
    </source>
</evidence>
<dbReference type="InterPro" id="IPR014729">
    <property type="entry name" value="Rossmann-like_a/b/a_fold"/>
</dbReference>
<reference evidence="10 11" key="1">
    <citation type="submission" date="2011-08" db="EMBL/GenBank/DDBJ databases">
        <authorList>
            <person name="Weinstock G."/>
            <person name="Sodergren E."/>
            <person name="Clifton S."/>
            <person name="Fulton L."/>
            <person name="Fulton B."/>
            <person name="Courtney L."/>
            <person name="Fronick C."/>
            <person name="Harrison M."/>
            <person name="Strong C."/>
            <person name="Farmer C."/>
            <person name="Delahaunty K."/>
            <person name="Markovic C."/>
            <person name="Hall O."/>
            <person name="Minx P."/>
            <person name="Tomlinson C."/>
            <person name="Mitreva M."/>
            <person name="Hou S."/>
            <person name="Chen J."/>
            <person name="Wollam A."/>
            <person name="Pepin K.H."/>
            <person name="Johnson M."/>
            <person name="Bhonagiri V."/>
            <person name="Zhang X."/>
            <person name="Suruliraj S."/>
            <person name="Warren W."/>
            <person name="Chinwalla A."/>
            <person name="Mardis E.R."/>
            <person name="Wilson R.K."/>
        </authorList>
    </citation>
    <scope>NUCLEOTIDE SEQUENCE [LARGE SCALE GENOMIC DNA]</scope>
    <source>
        <strain evidence="10 11">F0357</strain>
    </source>
</reference>
<name>G9YGV8_9FIRM</name>
<dbReference type="PATRIC" id="fig|861450.3.peg.831"/>
<dbReference type="GO" id="GO:0006400">
    <property type="term" value="P:tRNA modification"/>
    <property type="evidence" value="ECO:0007669"/>
    <property type="project" value="UniProtKB-UniRule"/>
</dbReference>
<evidence type="ECO:0000256" key="7">
    <source>
        <dbReference type="ARBA" id="ARBA00048539"/>
    </source>
</evidence>
<evidence type="ECO:0000256" key="5">
    <source>
        <dbReference type="ARBA" id="ARBA00022741"/>
    </source>
</evidence>
<evidence type="ECO:0000313" key="10">
    <source>
        <dbReference type="EMBL" id="EHM41656.1"/>
    </source>
</evidence>
<comment type="similarity">
    <text evidence="8">Belongs to the tRNA(Ile)-lysidine synthase family.</text>
</comment>
<evidence type="ECO:0000256" key="1">
    <source>
        <dbReference type="ARBA" id="ARBA00004496"/>
    </source>
</evidence>
<dbReference type="STRING" id="861450.HMPREF0080_00878"/>
<dbReference type="NCBIfam" id="TIGR02433">
    <property type="entry name" value="lysidine_TilS_C"/>
    <property type="match status" value="1"/>
</dbReference>
<dbReference type="CDD" id="cd01992">
    <property type="entry name" value="TilS_N"/>
    <property type="match status" value="1"/>
</dbReference>
<dbReference type="EC" id="6.3.4.19" evidence="8"/>
<dbReference type="HAMAP" id="MF_01161">
    <property type="entry name" value="tRNA_Ile_lys_synt"/>
    <property type="match status" value="1"/>
</dbReference>
<evidence type="ECO:0000256" key="8">
    <source>
        <dbReference type="HAMAP-Rule" id="MF_01161"/>
    </source>
</evidence>